<dbReference type="EMBL" id="JAEVHL010000023">
    <property type="protein sequence ID" value="MBM0275412.1"/>
    <property type="molecule type" value="Genomic_DNA"/>
</dbReference>
<organism evidence="4 5">
    <name type="scientific">Micromonospora tarensis</name>
    <dbReference type="NCBI Taxonomy" id="2806100"/>
    <lineage>
        <taxon>Bacteria</taxon>
        <taxon>Bacillati</taxon>
        <taxon>Actinomycetota</taxon>
        <taxon>Actinomycetes</taxon>
        <taxon>Micromonosporales</taxon>
        <taxon>Micromonosporaceae</taxon>
        <taxon>Micromonospora</taxon>
    </lineage>
</organism>
<proteinExistence type="predicted"/>
<dbReference type="InterPro" id="IPR002935">
    <property type="entry name" value="SAM_O-MeTrfase"/>
</dbReference>
<accession>A0ABS1YDI4</accession>
<dbReference type="PANTHER" id="PTHR43836:SF2">
    <property type="entry name" value="CATECHOL O-METHYLTRANSFERASE 1-RELATED"/>
    <property type="match status" value="1"/>
</dbReference>
<dbReference type="SUPFAM" id="SSF53335">
    <property type="entry name" value="S-adenosyl-L-methionine-dependent methyltransferases"/>
    <property type="match status" value="1"/>
</dbReference>
<dbReference type="PROSITE" id="PS51682">
    <property type="entry name" value="SAM_OMT_I"/>
    <property type="match status" value="1"/>
</dbReference>
<dbReference type="Gene3D" id="3.40.50.150">
    <property type="entry name" value="Vaccinia Virus protein VP39"/>
    <property type="match status" value="1"/>
</dbReference>
<dbReference type="RefSeq" id="WP_203147811.1">
    <property type="nucleotide sequence ID" value="NZ_JAEVHL010000023.1"/>
</dbReference>
<dbReference type="Proteomes" id="UP000622245">
    <property type="component" value="Unassembled WGS sequence"/>
</dbReference>
<dbReference type="PANTHER" id="PTHR43836">
    <property type="entry name" value="CATECHOL O-METHYLTRANSFERASE 1-RELATED"/>
    <property type="match status" value="1"/>
</dbReference>
<sequence length="215" mass="23607">MTEIPHAYIRAALGSREPVLEDILRSSLLDHRMPTIQVDDNAGRVLQLLTMLRRPQRVVEVGTLFGYSTIFIARGLPEGARMTTIEIDPKAAELARTNLARAGLADRVEVVVGDAADHLSTIEPESVGMIFIDADKVSYVRYLKLCFPLLEPEGLLIADDAFAGGDFSPDRPGTEEDGREAESIRTYAAAVGRSPRLFSCFVGTRHGLLVSWKRA</sequence>
<dbReference type="CDD" id="cd02440">
    <property type="entry name" value="AdoMet_MTases"/>
    <property type="match status" value="1"/>
</dbReference>
<evidence type="ECO:0000256" key="2">
    <source>
        <dbReference type="ARBA" id="ARBA00022679"/>
    </source>
</evidence>
<evidence type="ECO:0000313" key="5">
    <source>
        <dbReference type="Proteomes" id="UP000622245"/>
    </source>
</evidence>
<name>A0ABS1YDI4_9ACTN</name>
<keyword evidence="2" id="KW-0808">Transferase</keyword>
<protein>
    <submittedName>
        <fullName evidence="4">O-methyltransferase</fullName>
    </submittedName>
</protein>
<evidence type="ECO:0000313" key="4">
    <source>
        <dbReference type="EMBL" id="MBM0275412.1"/>
    </source>
</evidence>
<keyword evidence="1" id="KW-0489">Methyltransferase</keyword>
<gene>
    <name evidence="4" type="ORF">JM949_08075</name>
</gene>
<dbReference type="InterPro" id="IPR029063">
    <property type="entry name" value="SAM-dependent_MTases_sf"/>
</dbReference>
<dbReference type="Pfam" id="PF01596">
    <property type="entry name" value="Methyltransf_3"/>
    <property type="match status" value="1"/>
</dbReference>
<evidence type="ECO:0000256" key="3">
    <source>
        <dbReference type="ARBA" id="ARBA00022691"/>
    </source>
</evidence>
<evidence type="ECO:0000256" key="1">
    <source>
        <dbReference type="ARBA" id="ARBA00022603"/>
    </source>
</evidence>
<reference evidence="4 5" key="1">
    <citation type="submission" date="2021-01" db="EMBL/GenBank/DDBJ databases">
        <title>Draft genome sequence of Micromonospora sp. strain STR1s_6.</title>
        <authorList>
            <person name="Karlyshev A."/>
            <person name="Jawad R."/>
        </authorList>
    </citation>
    <scope>NUCLEOTIDE SEQUENCE [LARGE SCALE GENOMIC DNA]</scope>
    <source>
        <strain evidence="4 5">STR1S-6</strain>
    </source>
</reference>
<keyword evidence="5" id="KW-1185">Reference proteome</keyword>
<keyword evidence="3" id="KW-0949">S-adenosyl-L-methionine</keyword>
<comment type="caution">
    <text evidence="4">The sequence shown here is derived from an EMBL/GenBank/DDBJ whole genome shotgun (WGS) entry which is preliminary data.</text>
</comment>